<dbReference type="KEGG" id="pyc:TQ32_10660"/>
<dbReference type="STRING" id="1609559.TQ32_10660"/>
<sequence length="83" mass="9547">MLTVDKGLAQTLGRILDVRFHELSYNMTAEVENLEDFLEELKDTLNKTFEMCSGEELKRAWVERTKAVRTLLKVVEYGGNLVP</sequence>
<proteinExistence type="predicted"/>
<dbReference type="EMBL" id="CP010835">
    <property type="protein sequence ID" value="AMM54892.1"/>
    <property type="molecule type" value="Genomic_DNA"/>
</dbReference>
<evidence type="ECO:0000313" key="1">
    <source>
        <dbReference type="EMBL" id="AMM54892.1"/>
    </source>
</evidence>
<dbReference type="AlphaFoldDB" id="A0A127BC48"/>
<evidence type="ECO:0000313" key="2">
    <source>
        <dbReference type="Proteomes" id="UP000070587"/>
    </source>
</evidence>
<protein>
    <submittedName>
        <fullName evidence="1">Uncharacterized protein</fullName>
    </submittedName>
</protein>
<dbReference type="Proteomes" id="UP000070587">
    <property type="component" value="Chromosome"/>
</dbReference>
<reference evidence="2" key="1">
    <citation type="submission" date="2015-02" db="EMBL/GenBank/DDBJ databases">
        <title>Pyrococcus kukulkanii sp. nov., a novel hyperthermophilic archaeon isolated from a deep-sea hydrothermal vent at the Guaymas Basin.</title>
        <authorList>
            <person name="Oger P.M."/>
            <person name="Callac N."/>
            <person name="Jebbar M."/>
            <person name="Godfroy A."/>
        </authorList>
    </citation>
    <scope>NUCLEOTIDE SEQUENCE [LARGE SCALE GENOMIC DNA]</scope>
    <source>
        <strain evidence="2">NCB100</strain>
    </source>
</reference>
<organism evidence="1 2">
    <name type="scientific">Pyrococcus kukulkanii</name>
    <dbReference type="NCBI Taxonomy" id="1609559"/>
    <lineage>
        <taxon>Archaea</taxon>
        <taxon>Methanobacteriati</taxon>
        <taxon>Methanobacteriota</taxon>
        <taxon>Thermococci</taxon>
        <taxon>Thermococcales</taxon>
        <taxon>Thermococcaceae</taxon>
        <taxon>Pyrococcus</taxon>
    </lineage>
</organism>
<name>A0A127BC48_9EURY</name>
<gene>
    <name evidence="1" type="ORF">TQ32_10660</name>
</gene>
<accession>A0A127BC48</accession>
<reference evidence="1 2" key="2">
    <citation type="journal article" date="2016" name="Int. J. Syst. Evol. Microbiol.">
        <title>Pyrococcus kukulkanii sp. nov., a hyperthermophilic, piezophilic archaeon isolated from a deep-sea hydrothermal vent.</title>
        <authorList>
            <person name="Callac N."/>
            <person name="Oger P."/>
            <person name="Lesongeur F."/>
            <person name="Rattray J.E."/>
            <person name="Vannier P."/>
            <person name="Michoud G."/>
            <person name="Beauverger M."/>
            <person name="Gayet N."/>
            <person name="Rouxel O."/>
            <person name="Jebbar M."/>
            <person name="Godfroy A."/>
        </authorList>
    </citation>
    <scope>NUCLEOTIDE SEQUENCE [LARGE SCALE GENOMIC DNA]</scope>
    <source>
        <strain evidence="1 2">NCB100</strain>
    </source>
</reference>